<feature type="compositionally biased region" description="Polar residues" evidence="1">
    <location>
        <begin position="175"/>
        <end position="189"/>
    </location>
</feature>
<feature type="compositionally biased region" description="Basic and acidic residues" evidence="1">
    <location>
        <begin position="13"/>
        <end position="40"/>
    </location>
</feature>
<evidence type="ECO:0000313" key="3">
    <source>
        <dbReference type="Proteomes" id="UP001270362"/>
    </source>
</evidence>
<dbReference type="InterPro" id="IPR029063">
    <property type="entry name" value="SAM-dependent_MTases_sf"/>
</dbReference>
<dbReference type="SUPFAM" id="SSF53335">
    <property type="entry name" value="S-adenosyl-L-methionine-dependent methyltransferases"/>
    <property type="match status" value="1"/>
</dbReference>
<sequence>MFYIDWTDPTVERVGQRRARKEVERELRKRDDEESERDSILTRTSSTKKNDDQSGRESILTRSSSASGEKSFKILSGLSLRKSSAKAKGKQSISSLSLAKNEAIPQNHHTSIKSVETVSTISTNNSSFICVSPFGESIADSVRKTKFIQSLGSSSFVTKTTKATSNAREYPDPQRPQTPVQLSSPSIPASPNEDIYLSPPRRDGIFHGSVPTLRDGFQTLGGPSSGTLESSRPKNFFPNSPSWPKRLEAYCPESWMPPDTWDHCPPANDYQQVAEELHGTLETECTIPAPSCMDLAGVQSEITRMAAEKPRVVLARLNEEWNSVEDASIYRELEMERKRWMLSTLQVMEREKTKNNMSGNHNLGFNNDQKILALFESPAAASFLAALHPNASITHLSKVPLSHALFPNVQPLFSPINTVLSFPENSFTSVYSLTLPCVMPGHDVPRVLQNIHYCLAPQGILHLTLIDPYPVA</sequence>
<evidence type="ECO:0008006" key="4">
    <source>
        <dbReference type="Google" id="ProtNLM"/>
    </source>
</evidence>
<feature type="compositionally biased region" description="Polar residues" evidence="1">
    <location>
        <begin position="158"/>
        <end position="167"/>
    </location>
</feature>
<keyword evidence="3" id="KW-1185">Reference proteome</keyword>
<dbReference type="AlphaFoldDB" id="A0AAE0X5M3"/>
<name>A0AAE0X5M3_9PEZI</name>
<evidence type="ECO:0000313" key="2">
    <source>
        <dbReference type="EMBL" id="KAK3685671.1"/>
    </source>
</evidence>
<dbReference type="CDD" id="cd02440">
    <property type="entry name" value="AdoMet_MTases"/>
    <property type="match status" value="1"/>
</dbReference>
<evidence type="ECO:0000256" key="1">
    <source>
        <dbReference type="SAM" id="MobiDB-lite"/>
    </source>
</evidence>
<feature type="region of interest" description="Disordered" evidence="1">
    <location>
        <begin position="13"/>
        <end position="64"/>
    </location>
</feature>
<gene>
    <name evidence="2" type="ORF">B0T22DRAFT_537956</name>
</gene>
<protein>
    <recommendedName>
        <fullName evidence="4">Methyltransferase type 11 domain-containing protein</fullName>
    </recommendedName>
</protein>
<dbReference type="Proteomes" id="UP001270362">
    <property type="component" value="Unassembled WGS sequence"/>
</dbReference>
<feature type="region of interest" description="Disordered" evidence="1">
    <location>
        <begin position="158"/>
        <end position="191"/>
    </location>
</feature>
<reference evidence="2" key="1">
    <citation type="journal article" date="2023" name="Mol. Phylogenet. Evol.">
        <title>Genome-scale phylogeny and comparative genomics of the fungal order Sordariales.</title>
        <authorList>
            <person name="Hensen N."/>
            <person name="Bonometti L."/>
            <person name="Westerberg I."/>
            <person name="Brannstrom I.O."/>
            <person name="Guillou S."/>
            <person name="Cros-Aarteil S."/>
            <person name="Calhoun S."/>
            <person name="Haridas S."/>
            <person name="Kuo A."/>
            <person name="Mondo S."/>
            <person name="Pangilinan J."/>
            <person name="Riley R."/>
            <person name="LaButti K."/>
            <person name="Andreopoulos B."/>
            <person name="Lipzen A."/>
            <person name="Chen C."/>
            <person name="Yan M."/>
            <person name="Daum C."/>
            <person name="Ng V."/>
            <person name="Clum A."/>
            <person name="Steindorff A."/>
            <person name="Ohm R.A."/>
            <person name="Martin F."/>
            <person name="Silar P."/>
            <person name="Natvig D.O."/>
            <person name="Lalanne C."/>
            <person name="Gautier V."/>
            <person name="Ament-Velasquez S.L."/>
            <person name="Kruys A."/>
            <person name="Hutchinson M.I."/>
            <person name="Powell A.J."/>
            <person name="Barry K."/>
            <person name="Miller A.N."/>
            <person name="Grigoriev I.V."/>
            <person name="Debuchy R."/>
            <person name="Gladieux P."/>
            <person name="Hiltunen Thoren M."/>
            <person name="Johannesson H."/>
        </authorList>
    </citation>
    <scope>NUCLEOTIDE SEQUENCE</scope>
    <source>
        <strain evidence="2">CBS 314.62</strain>
    </source>
</reference>
<accession>A0AAE0X5M3</accession>
<proteinExistence type="predicted"/>
<feature type="non-terminal residue" evidence="2">
    <location>
        <position position="1"/>
    </location>
</feature>
<dbReference type="EMBL" id="JAULSO010000003">
    <property type="protein sequence ID" value="KAK3685671.1"/>
    <property type="molecule type" value="Genomic_DNA"/>
</dbReference>
<organism evidence="2 3">
    <name type="scientific">Podospora appendiculata</name>
    <dbReference type="NCBI Taxonomy" id="314037"/>
    <lineage>
        <taxon>Eukaryota</taxon>
        <taxon>Fungi</taxon>
        <taxon>Dikarya</taxon>
        <taxon>Ascomycota</taxon>
        <taxon>Pezizomycotina</taxon>
        <taxon>Sordariomycetes</taxon>
        <taxon>Sordariomycetidae</taxon>
        <taxon>Sordariales</taxon>
        <taxon>Podosporaceae</taxon>
        <taxon>Podospora</taxon>
    </lineage>
</organism>
<reference evidence="2" key="2">
    <citation type="submission" date="2023-06" db="EMBL/GenBank/DDBJ databases">
        <authorList>
            <consortium name="Lawrence Berkeley National Laboratory"/>
            <person name="Haridas S."/>
            <person name="Hensen N."/>
            <person name="Bonometti L."/>
            <person name="Westerberg I."/>
            <person name="Brannstrom I.O."/>
            <person name="Guillou S."/>
            <person name="Cros-Aarteil S."/>
            <person name="Calhoun S."/>
            <person name="Kuo A."/>
            <person name="Mondo S."/>
            <person name="Pangilinan J."/>
            <person name="Riley R."/>
            <person name="Labutti K."/>
            <person name="Andreopoulos B."/>
            <person name="Lipzen A."/>
            <person name="Chen C."/>
            <person name="Yanf M."/>
            <person name="Daum C."/>
            <person name="Ng V."/>
            <person name="Clum A."/>
            <person name="Steindorff A."/>
            <person name="Ohm R."/>
            <person name="Martin F."/>
            <person name="Silar P."/>
            <person name="Natvig D."/>
            <person name="Lalanne C."/>
            <person name="Gautier V."/>
            <person name="Ament-Velasquez S.L."/>
            <person name="Kruys A."/>
            <person name="Hutchinson M.I."/>
            <person name="Powell A.J."/>
            <person name="Barry K."/>
            <person name="Miller A.N."/>
            <person name="Grigoriev I.V."/>
            <person name="Debuchy R."/>
            <person name="Gladieux P."/>
            <person name="Thoren M.H."/>
            <person name="Johannesson H."/>
        </authorList>
    </citation>
    <scope>NUCLEOTIDE SEQUENCE</scope>
    <source>
        <strain evidence="2">CBS 314.62</strain>
    </source>
</reference>
<comment type="caution">
    <text evidence="2">The sequence shown here is derived from an EMBL/GenBank/DDBJ whole genome shotgun (WGS) entry which is preliminary data.</text>
</comment>